<feature type="transmembrane region" description="Helical" evidence="6">
    <location>
        <begin position="166"/>
        <end position="187"/>
    </location>
</feature>
<evidence type="ECO:0000256" key="3">
    <source>
        <dbReference type="ARBA" id="ARBA00022729"/>
    </source>
</evidence>
<dbReference type="PANTHER" id="PTHR34820:SF4">
    <property type="entry name" value="INNER MEMBRANE PROTEIN YEBZ"/>
    <property type="match status" value="1"/>
</dbReference>
<comment type="caution">
    <text evidence="8">The sequence shown here is derived from an EMBL/GenBank/DDBJ whole genome shotgun (WGS) entry which is preliminary data.</text>
</comment>
<evidence type="ECO:0000259" key="7">
    <source>
        <dbReference type="Pfam" id="PF04234"/>
    </source>
</evidence>
<dbReference type="InterPro" id="IPR032694">
    <property type="entry name" value="CopC/D"/>
</dbReference>
<evidence type="ECO:0000313" key="8">
    <source>
        <dbReference type="EMBL" id="MBG6105466.1"/>
    </source>
</evidence>
<evidence type="ECO:0000313" key="9">
    <source>
        <dbReference type="Proteomes" id="UP000631791"/>
    </source>
</evidence>
<accession>A0ABS0KAD8</accession>
<keyword evidence="4" id="KW-0186">Copper</keyword>
<sequence>MTTPTVMTAPSSRPTAVRLGAAVLAVLVAVLIPASPAWAHNSLKTAVPAQDATLPSAPTAVTLEFMQRLDPAFTTIVLTDAAKRKLPTGAPVVTGAKSTVQVTDTLPNGTYTVAYRVVSVDGHPVQGSYPFTVADPTSSAAPVANVSASGPPPSAAAAKSGGGPSAGVLVAGAALALLVLATAGLLWRRAARPDQP</sequence>
<dbReference type="Gene3D" id="2.60.40.1220">
    <property type="match status" value="1"/>
</dbReference>
<keyword evidence="3" id="KW-0732">Signal</keyword>
<evidence type="ECO:0000256" key="6">
    <source>
        <dbReference type="SAM" id="Phobius"/>
    </source>
</evidence>
<keyword evidence="6" id="KW-0812">Transmembrane</keyword>
<comment type="subcellular location">
    <subcellularLocation>
        <location evidence="1">Cell envelope</location>
    </subcellularLocation>
</comment>
<gene>
    <name evidence="8" type="ORF">IW249_005880</name>
</gene>
<dbReference type="InterPro" id="IPR014756">
    <property type="entry name" value="Ig_E-set"/>
</dbReference>
<dbReference type="InterPro" id="IPR014755">
    <property type="entry name" value="Cu-Rt/internalin_Ig-like"/>
</dbReference>
<dbReference type="RefSeq" id="WP_231392699.1">
    <property type="nucleotide sequence ID" value="NZ_JADOTY010000001.1"/>
</dbReference>
<keyword evidence="6" id="KW-1133">Transmembrane helix</keyword>
<dbReference type="PANTHER" id="PTHR34820">
    <property type="entry name" value="INNER MEMBRANE PROTEIN YEBZ"/>
    <property type="match status" value="1"/>
</dbReference>
<keyword evidence="6" id="KW-0472">Membrane</keyword>
<evidence type="ECO:0000256" key="5">
    <source>
        <dbReference type="SAM" id="MobiDB-lite"/>
    </source>
</evidence>
<evidence type="ECO:0000256" key="1">
    <source>
        <dbReference type="ARBA" id="ARBA00004196"/>
    </source>
</evidence>
<dbReference type="InterPro" id="IPR007348">
    <property type="entry name" value="CopC_dom"/>
</dbReference>
<proteinExistence type="predicted"/>
<organism evidence="8 9">
    <name type="scientific">Micromonospora vinacea</name>
    <dbReference type="NCBI Taxonomy" id="709878"/>
    <lineage>
        <taxon>Bacteria</taxon>
        <taxon>Bacillati</taxon>
        <taxon>Actinomycetota</taxon>
        <taxon>Actinomycetes</taxon>
        <taxon>Micromonosporales</taxon>
        <taxon>Micromonosporaceae</taxon>
        <taxon>Micromonospora</taxon>
    </lineage>
</organism>
<feature type="compositionally biased region" description="Low complexity" evidence="5">
    <location>
        <begin position="141"/>
        <end position="159"/>
    </location>
</feature>
<keyword evidence="2" id="KW-0479">Metal-binding</keyword>
<dbReference type="SUPFAM" id="SSF81296">
    <property type="entry name" value="E set domains"/>
    <property type="match status" value="1"/>
</dbReference>
<dbReference type="EMBL" id="JADOTY010000001">
    <property type="protein sequence ID" value="MBG6105466.1"/>
    <property type="molecule type" value="Genomic_DNA"/>
</dbReference>
<feature type="region of interest" description="Disordered" evidence="5">
    <location>
        <begin position="141"/>
        <end position="162"/>
    </location>
</feature>
<evidence type="ECO:0000256" key="4">
    <source>
        <dbReference type="ARBA" id="ARBA00023008"/>
    </source>
</evidence>
<feature type="domain" description="CopC" evidence="7">
    <location>
        <begin position="40"/>
        <end position="133"/>
    </location>
</feature>
<dbReference type="Pfam" id="PF04234">
    <property type="entry name" value="CopC"/>
    <property type="match status" value="1"/>
</dbReference>
<name>A0ABS0KAD8_9ACTN</name>
<reference evidence="8 9" key="1">
    <citation type="submission" date="2020-11" db="EMBL/GenBank/DDBJ databases">
        <title>Sequencing the genomes of 1000 actinobacteria strains.</title>
        <authorList>
            <person name="Klenk H.-P."/>
        </authorList>
    </citation>
    <scope>NUCLEOTIDE SEQUENCE [LARGE SCALE GENOMIC DNA]</scope>
    <source>
        <strain evidence="8 9">DSM 101695</strain>
    </source>
</reference>
<protein>
    <submittedName>
        <fullName evidence="8">Methionine-rich copper-binding protein CopC</fullName>
    </submittedName>
</protein>
<keyword evidence="9" id="KW-1185">Reference proteome</keyword>
<evidence type="ECO:0000256" key="2">
    <source>
        <dbReference type="ARBA" id="ARBA00022723"/>
    </source>
</evidence>
<dbReference type="Proteomes" id="UP000631791">
    <property type="component" value="Unassembled WGS sequence"/>
</dbReference>